<name>A0A8J2X0C3_9STRA</name>
<accession>A0A8J2X0C3</accession>
<reference evidence="1" key="1">
    <citation type="submission" date="2021-11" db="EMBL/GenBank/DDBJ databases">
        <authorList>
            <consortium name="Genoscope - CEA"/>
            <person name="William W."/>
        </authorList>
    </citation>
    <scope>NUCLEOTIDE SEQUENCE</scope>
</reference>
<keyword evidence="2" id="KW-1185">Reference proteome</keyword>
<comment type="caution">
    <text evidence="1">The sequence shown here is derived from an EMBL/GenBank/DDBJ whole genome shotgun (WGS) entry which is preliminary data.</text>
</comment>
<dbReference type="EMBL" id="CAKKNE010000002">
    <property type="protein sequence ID" value="CAH0369116.1"/>
    <property type="molecule type" value="Genomic_DNA"/>
</dbReference>
<gene>
    <name evidence="1" type="ORF">PECAL_2P22240</name>
</gene>
<sequence length="309" mass="34040">MVATRSTRRRGTPLLVLWRRDDARAAVVDFLPTETIAELAVVAKPLREAQSCLLTTAIKRRGKTVPNPPTTRACLDALLVGETHYFCEKWERGFGEWLWVGNGTAGNAEVKPFHGVGSCLELTEPRGHRGFARLLRGPNLLVTRYRVAMSYVECSVEHTPGGVSVGYALLCGPSAPTRPNHRSHVVNDFIGGPRFRLNEHGIISLIWFYRIAEESRATQTLVEDVAPNTPYIVDATFNHESVNSCSGTVDISVDGETAARGLPVAYNPLSSIHLYNYSPGIARIGDIEIWSEKAAPNQVWKSDVDLGDY</sequence>
<dbReference type="Proteomes" id="UP000789595">
    <property type="component" value="Unassembled WGS sequence"/>
</dbReference>
<dbReference type="AlphaFoldDB" id="A0A8J2X0C3"/>
<organism evidence="1 2">
    <name type="scientific">Pelagomonas calceolata</name>
    <dbReference type="NCBI Taxonomy" id="35677"/>
    <lineage>
        <taxon>Eukaryota</taxon>
        <taxon>Sar</taxon>
        <taxon>Stramenopiles</taxon>
        <taxon>Ochrophyta</taxon>
        <taxon>Pelagophyceae</taxon>
        <taxon>Pelagomonadales</taxon>
        <taxon>Pelagomonadaceae</taxon>
        <taxon>Pelagomonas</taxon>
    </lineage>
</organism>
<protein>
    <submittedName>
        <fullName evidence="1">Uncharacterized protein</fullName>
    </submittedName>
</protein>
<evidence type="ECO:0000313" key="2">
    <source>
        <dbReference type="Proteomes" id="UP000789595"/>
    </source>
</evidence>
<proteinExistence type="predicted"/>
<evidence type="ECO:0000313" key="1">
    <source>
        <dbReference type="EMBL" id="CAH0369116.1"/>
    </source>
</evidence>